<accession>A0A9Q0KJH0</accession>
<organism evidence="1 2">
    <name type="scientific">Protea cynaroides</name>
    <dbReference type="NCBI Taxonomy" id="273540"/>
    <lineage>
        <taxon>Eukaryota</taxon>
        <taxon>Viridiplantae</taxon>
        <taxon>Streptophyta</taxon>
        <taxon>Embryophyta</taxon>
        <taxon>Tracheophyta</taxon>
        <taxon>Spermatophyta</taxon>
        <taxon>Magnoliopsida</taxon>
        <taxon>Proteales</taxon>
        <taxon>Proteaceae</taxon>
        <taxon>Protea</taxon>
    </lineage>
</organism>
<protein>
    <submittedName>
        <fullName evidence="1">Uncharacterized protein</fullName>
    </submittedName>
</protein>
<evidence type="ECO:0000313" key="1">
    <source>
        <dbReference type="EMBL" id="KAJ4971722.1"/>
    </source>
</evidence>
<comment type="caution">
    <text evidence="1">The sequence shown here is derived from an EMBL/GenBank/DDBJ whole genome shotgun (WGS) entry which is preliminary data.</text>
</comment>
<dbReference type="EMBL" id="JAMYWD010000005">
    <property type="protein sequence ID" value="KAJ4971722.1"/>
    <property type="molecule type" value="Genomic_DNA"/>
</dbReference>
<sequence length="103" mass="11509">MSDRVRATILVATTAGNVTKSMGLQSGSEDRVAGVESEVYLQRDPLMRYRPRLKPGCKSTAKSDCRCLFGGRGRRRRGSIMRIPNRNLFSHCLCSLNHLRGIN</sequence>
<dbReference type="AlphaFoldDB" id="A0A9Q0KJH0"/>
<keyword evidence="2" id="KW-1185">Reference proteome</keyword>
<proteinExistence type="predicted"/>
<reference evidence="1" key="1">
    <citation type="journal article" date="2023" name="Plant J.">
        <title>The genome of the king protea, Protea cynaroides.</title>
        <authorList>
            <person name="Chang J."/>
            <person name="Duong T.A."/>
            <person name="Schoeman C."/>
            <person name="Ma X."/>
            <person name="Roodt D."/>
            <person name="Barker N."/>
            <person name="Li Z."/>
            <person name="Van de Peer Y."/>
            <person name="Mizrachi E."/>
        </authorList>
    </citation>
    <scope>NUCLEOTIDE SEQUENCE</scope>
    <source>
        <tissue evidence="1">Young leaves</tissue>
    </source>
</reference>
<evidence type="ECO:0000313" key="2">
    <source>
        <dbReference type="Proteomes" id="UP001141806"/>
    </source>
</evidence>
<name>A0A9Q0KJH0_9MAGN</name>
<dbReference type="Proteomes" id="UP001141806">
    <property type="component" value="Unassembled WGS sequence"/>
</dbReference>
<gene>
    <name evidence="1" type="ORF">NE237_004821</name>
</gene>